<accession>A0AAU8AYN5</accession>
<evidence type="ECO:0000313" key="2">
    <source>
        <dbReference type="EMBL" id="XCD05117.1"/>
    </source>
</evidence>
<evidence type="ECO:0000259" key="1">
    <source>
        <dbReference type="PROSITE" id="PS50030"/>
    </source>
</evidence>
<dbReference type="Pfam" id="PF00627">
    <property type="entry name" value="UBA"/>
    <property type="match status" value="1"/>
</dbReference>
<dbReference type="SUPFAM" id="SSF46934">
    <property type="entry name" value="UBA-like"/>
    <property type="match status" value="1"/>
</dbReference>
<organism evidence="2">
    <name type="scientific">Dulem virus 35</name>
    <dbReference type="NCBI Taxonomy" id="3145753"/>
    <lineage>
        <taxon>Viruses</taxon>
        <taxon>Duplodnaviria</taxon>
        <taxon>Heunggongvirae</taxon>
        <taxon>Uroviricota</taxon>
        <taxon>Caudoviricetes</taxon>
    </lineage>
</organism>
<sequence length="76" mass="8586">MEYPKPVMKLTELMEMGFPKEFLMTAYRSTGNNFATKINPMKANSAIIFDTQKFDAWNQKQIAAQVKAIPRGGVLS</sequence>
<dbReference type="InterPro" id="IPR009060">
    <property type="entry name" value="UBA-like_sf"/>
</dbReference>
<name>A0AAU8AYN5_9CAUD</name>
<proteinExistence type="predicted"/>
<protein>
    <recommendedName>
        <fullName evidence="1">UBA domain-containing protein</fullName>
    </recommendedName>
</protein>
<reference evidence="2" key="1">
    <citation type="submission" date="2024-03" db="EMBL/GenBank/DDBJ databases">
        <title>Diverse circular DNA viruses in blood, oral, and fecal samples of captive lemurs.</title>
        <authorList>
            <person name="Paietta E.N."/>
            <person name="Kraberger S."/>
            <person name="Lund M.C."/>
            <person name="Custer J.M."/>
            <person name="Vargas K.M."/>
            <person name="Ehmke E.E."/>
            <person name="Yoder A.D."/>
            <person name="Varsani A."/>
        </authorList>
    </citation>
    <scope>NUCLEOTIDE SEQUENCE</scope>
    <source>
        <strain evidence="2">Duke_24FS_4</strain>
    </source>
</reference>
<feature type="domain" description="UBA" evidence="1">
    <location>
        <begin position="1"/>
        <end position="44"/>
    </location>
</feature>
<dbReference type="PROSITE" id="PS50030">
    <property type="entry name" value="UBA"/>
    <property type="match status" value="1"/>
</dbReference>
<dbReference type="EMBL" id="PP511522">
    <property type="protein sequence ID" value="XCD05117.1"/>
    <property type="molecule type" value="Genomic_DNA"/>
</dbReference>
<dbReference type="InterPro" id="IPR015940">
    <property type="entry name" value="UBA"/>
</dbReference>